<evidence type="ECO:0000256" key="3">
    <source>
        <dbReference type="ARBA" id="ARBA00022490"/>
    </source>
</evidence>
<dbReference type="EMBL" id="LR797361">
    <property type="protein sequence ID" value="CAB4210434.1"/>
    <property type="molecule type" value="Genomic_DNA"/>
</dbReference>
<dbReference type="SMART" id="SM00480">
    <property type="entry name" value="POL3Bc"/>
    <property type="match status" value="1"/>
</dbReference>
<comment type="subcellular location">
    <subcellularLocation>
        <location evidence="1">Cytoplasm</location>
    </subcellularLocation>
</comment>
<sequence length="375" mass="39543">MDSTQPIPASALREAIDAVRPAIAPADDRACLVYLGNGRIEACRPEIRISIKVPSLAGYSPVCVNHACVAAALRECEGEVQLSAGRSGGVILRGTGGRWSLNVADVAAWPKSIPGMSRPSPVCRLPADQLARCLSGTIGAAFEDPCRIDALGLSGLRIDVLDGTVSFVACDGRRMYVSSAEIDQSVDDVAFSVPAQAVKTVLAFVSKAGSQSVQLVRTLSHAVWTVGSTTVAATILAGGFRQWRKVIPHRSTGHAVVGVAALLAAVRQAEVVTSEDSRAVAFRFTDGRLSLAARSTRYGSASVACPAACADLGAVLRLDPRHVRQWLASLDASASVSMDMGDDASPVLLRHEDFAAVVFQIDTNVEYDFLETTRD</sequence>
<dbReference type="InterPro" id="IPR046938">
    <property type="entry name" value="DNA_clamp_sf"/>
</dbReference>
<keyword evidence="6" id="KW-0235">DNA replication</keyword>
<evidence type="ECO:0000256" key="4">
    <source>
        <dbReference type="ARBA" id="ARBA00022679"/>
    </source>
</evidence>
<dbReference type="EMBL" id="LR797009">
    <property type="protein sequence ID" value="CAB4181134.1"/>
    <property type="molecule type" value="Genomic_DNA"/>
</dbReference>
<evidence type="ECO:0000313" key="10">
    <source>
        <dbReference type="EMBL" id="CAB4176626.1"/>
    </source>
</evidence>
<dbReference type="Gene3D" id="3.70.10.10">
    <property type="match status" value="1"/>
</dbReference>
<keyword evidence="3" id="KW-0963">Cytoplasm</keyword>
<evidence type="ECO:0000256" key="2">
    <source>
        <dbReference type="ARBA" id="ARBA00010752"/>
    </source>
</evidence>
<evidence type="ECO:0000313" key="11">
    <source>
        <dbReference type="EMBL" id="CAB4181134.1"/>
    </source>
</evidence>
<evidence type="ECO:0000256" key="5">
    <source>
        <dbReference type="ARBA" id="ARBA00022695"/>
    </source>
</evidence>
<dbReference type="EMBL" id="LR796942">
    <property type="protein sequence ID" value="CAB4176626.1"/>
    <property type="molecule type" value="Genomic_DNA"/>
</dbReference>
<evidence type="ECO:0000256" key="7">
    <source>
        <dbReference type="ARBA" id="ARBA00022932"/>
    </source>
</evidence>
<accession>A0A6J7X9H3</accession>
<dbReference type="SUPFAM" id="SSF55979">
    <property type="entry name" value="DNA clamp"/>
    <property type="match status" value="2"/>
</dbReference>
<keyword evidence="5" id="KW-0548">Nucleotidyltransferase</keyword>
<dbReference type="GO" id="GO:0003887">
    <property type="term" value="F:DNA-directed DNA polymerase activity"/>
    <property type="evidence" value="ECO:0007669"/>
    <property type="project" value="UniProtKB-KW"/>
</dbReference>
<dbReference type="PANTHER" id="PTHR30478:SF0">
    <property type="entry name" value="BETA SLIDING CLAMP"/>
    <property type="match status" value="1"/>
</dbReference>
<evidence type="ECO:0000313" key="14">
    <source>
        <dbReference type="EMBL" id="CAB5227518.1"/>
    </source>
</evidence>
<dbReference type="GO" id="GO:0009360">
    <property type="term" value="C:DNA polymerase III complex"/>
    <property type="evidence" value="ECO:0007669"/>
    <property type="project" value="InterPro"/>
</dbReference>
<dbReference type="EMBL" id="LR796838">
    <property type="protein sequence ID" value="CAB4169092.1"/>
    <property type="molecule type" value="Genomic_DNA"/>
</dbReference>
<keyword evidence="4" id="KW-0808">Transferase</keyword>
<dbReference type="GO" id="GO:0006271">
    <property type="term" value="P:DNA strand elongation involved in DNA replication"/>
    <property type="evidence" value="ECO:0007669"/>
    <property type="project" value="TreeGrafter"/>
</dbReference>
<evidence type="ECO:0000313" key="12">
    <source>
        <dbReference type="EMBL" id="CAB4198123.1"/>
    </source>
</evidence>
<protein>
    <submittedName>
        <fullName evidence="14">DNA polymerase III subunit beta</fullName>
    </submittedName>
</protein>
<dbReference type="EMBL" id="LR797259">
    <property type="protein sequence ID" value="CAB4198123.1"/>
    <property type="molecule type" value="Genomic_DNA"/>
</dbReference>
<comment type="similarity">
    <text evidence="2">Belongs to the beta sliding clamp family.</text>
</comment>
<dbReference type="GO" id="GO:0003677">
    <property type="term" value="F:DNA binding"/>
    <property type="evidence" value="ECO:0007669"/>
    <property type="project" value="UniProtKB-KW"/>
</dbReference>
<dbReference type="EMBL" id="LR798377">
    <property type="protein sequence ID" value="CAB5227518.1"/>
    <property type="molecule type" value="Genomic_DNA"/>
</dbReference>
<organism evidence="14">
    <name type="scientific">uncultured Caudovirales phage</name>
    <dbReference type="NCBI Taxonomy" id="2100421"/>
    <lineage>
        <taxon>Viruses</taxon>
        <taxon>Duplodnaviria</taxon>
        <taxon>Heunggongvirae</taxon>
        <taxon>Uroviricota</taxon>
        <taxon>Caudoviricetes</taxon>
        <taxon>Peduoviridae</taxon>
        <taxon>Maltschvirus</taxon>
        <taxon>Maltschvirus maltsch</taxon>
    </lineage>
</organism>
<gene>
    <name evidence="11" type="ORF">UFOVP1073_12</name>
    <name evidence="12" type="ORF">UFOVP1308_51</name>
    <name evidence="13" type="ORF">UFOVP1423_18</name>
    <name evidence="14" type="ORF">UFOVP1520_63</name>
    <name evidence="9" type="ORF">UFOVP898_14</name>
    <name evidence="10" type="ORF">UFOVP985_45</name>
</gene>
<reference evidence="14" key="1">
    <citation type="submission" date="2020-05" db="EMBL/GenBank/DDBJ databases">
        <authorList>
            <person name="Chiriac C."/>
            <person name="Salcher M."/>
            <person name="Ghai R."/>
            <person name="Kavagutti S V."/>
        </authorList>
    </citation>
    <scope>NUCLEOTIDE SEQUENCE</scope>
</reference>
<name>A0A6J7X9H3_9CAUD</name>
<dbReference type="PANTHER" id="PTHR30478">
    <property type="entry name" value="DNA POLYMERASE III SUBUNIT BETA"/>
    <property type="match status" value="1"/>
</dbReference>
<evidence type="ECO:0000256" key="1">
    <source>
        <dbReference type="ARBA" id="ARBA00004496"/>
    </source>
</evidence>
<proteinExistence type="inferred from homology"/>
<evidence type="ECO:0000256" key="6">
    <source>
        <dbReference type="ARBA" id="ARBA00022705"/>
    </source>
</evidence>
<evidence type="ECO:0000256" key="8">
    <source>
        <dbReference type="ARBA" id="ARBA00023125"/>
    </source>
</evidence>
<keyword evidence="7" id="KW-0239">DNA-directed DNA polymerase</keyword>
<keyword evidence="8" id="KW-0238">DNA-binding</keyword>
<dbReference type="InterPro" id="IPR001001">
    <property type="entry name" value="DNA_polIII_beta"/>
</dbReference>
<evidence type="ECO:0000313" key="13">
    <source>
        <dbReference type="EMBL" id="CAB4210434.1"/>
    </source>
</evidence>
<dbReference type="Gene3D" id="3.10.150.10">
    <property type="entry name" value="DNA Polymerase III, subunit A, domain 2"/>
    <property type="match status" value="1"/>
</dbReference>
<evidence type="ECO:0000313" key="9">
    <source>
        <dbReference type="EMBL" id="CAB4169092.1"/>
    </source>
</evidence>